<dbReference type="PROSITE" id="PS50889">
    <property type="entry name" value="S4"/>
    <property type="match status" value="1"/>
</dbReference>
<dbReference type="CDD" id="cd00165">
    <property type="entry name" value="S4"/>
    <property type="match status" value="1"/>
</dbReference>
<evidence type="ECO:0000259" key="9">
    <source>
        <dbReference type="Pfam" id="PF01479"/>
    </source>
</evidence>
<dbReference type="NCBIfam" id="NF003312">
    <property type="entry name" value="PRK04313.1"/>
    <property type="match status" value="1"/>
</dbReference>
<organism evidence="11">
    <name type="scientific">Thermofilum pendens</name>
    <dbReference type="NCBI Taxonomy" id="2269"/>
    <lineage>
        <taxon>Archaea</taxon>
        <taxon>Thermoproteota</taxon>
        <taxon>Thermoprotei</taxon>
        <taxon>Thermofilales</taxon>
        <taxon>Thermofilaceae</taxon>
        <taxon>Thermofilum</taxon>
    </lineage>
</organism>
<dbReference type="GO" id="GO:0006412">
    <property type="term" value="P:translation"/>
    <property type="evidence" value="ECO:0007669"/>
    <property type="project" value="UniProtKB-UniRule"/>
</dbReference>
<keyword evidence="4 7" id="KW-0689">Ribosomal protein</keyword>
<dbReference type="HAMAP" id="MF_00485">
    <property type="entry name" value="Ribosomal_eS4"/>
    <property type="match status" value="1"/>
</dbReference>
<dbReference type="Gene3D" id="2.30.30.30">
    <property type="match status" value="1"/>
</dbReference>
<dbReference type="Pfam" id="PF00900">
    <property type="entry name" value="Ribosomal_S4e"/>
    <property type="match status" value="1"/>
</dbReference>
<dbReference type="PIRSF" id="PIRSF002116">
    <property type="entry name" value="Ribosomal_S4"/>
    <property type="match status" value="1"/>
</dbReference>
<reference evidence="11" key="1">
    <citation type="journal article" date="2020" name="mSystems">
        <title>Genome- and Community-Level Interaction Insights into Carbon Utilization and Element Cycling Functions of Hydrothermarchaeota in Hydrothermal Sediment.</title>
        <authorList>
            <person name="Zhou Z."/>
            <person name="Liu Y."/>
            <person name="Xu W."/>
            <person name="Pan J."/>
            <person name="Luo Z.H."/>
            <person name="Li M."/>
        </authorList>
    </citation>
    <scope>NUCLEOTIDE SEQUENCE</scope>
    <source>
        <strain evidence="11">SpSt-649</strain>
    </source>
</reference>
<dbReference type="Pfam" id="PF01479">
    <property type="entry name" value="S4"/>
    <property type="match status" value="1"/>
</dbReference>
<comment type="similarity">
    <text evidence="1 7">Belongs to the eukaryotic ribosomal protein eS4 family.</text>
</comment>
<name>A0A7C4D2B1_THEPE</name>
<accession>A0A7C4D2B1</accession>
<evidence type="ECO:0000259" key="8">
    <source>
        <dbReference type="Pfam" id="PF00900"/>
    </source>
</evidence>
<dbReference type="CDD" id="cd06087">
    <property type="entry name" value="KOW_RPS4"/>
    <property type="match status" value="1"/>
</dbReference>
<sequence>MSRKVKGSLRHLRVSVAPPHWPIPRKERVWTVKPSPGPHSLLSCIPLGILLRDFLGYTTTMRETRRVLAERTVLVDGRVVTDYKFPVGLMDVVQIVPEGKFYRVVPDKSRKLTLAEIGEEEAHLKLLRIRRKTMVRDGNIQLTFHDGRNYLVRVKDPGNPVEAPYRTFDVVLFDLKSKSILEHIPFEKGVLAIVVEGRNTGFLGRIEDIQTIFKRRDSLITLKAQSGEVARTVAEYVFPVGRDKPRVTVGVKP</sequence>
<dbReference type="SUPFAM" id="SSF55174">
    <property type="entry name" value="Alpha-L RNA-binding motif"/>
    <property type="match status" value="1"/>
</dbReference>
<gene>
    <name evidence="7" type="primary">rps4e</name>
    <name evidence="11" type="ORF">ENU21_03650</name>
</gene>
<evidence type="ECO:0000256" key="7">
    <source>
        <dbReference type="HAMAP-Rule" id="MF_00485"/>
    </source>
</evidence>
<evidence type="ECO:0000256" key="1">
    <source>
        <dbReference type="ARBA" id="ARBA00007500"/>
    </source>
</evidence>
<protein>
    <recommendedName>
        <fullName evidence="6 7">Small ribosomal subunit protein eS4</fullName>
    </recommendedName>
</protein>
<dbReference type="InterPro" id="IPR041982">
    <property type="entry name" value="Ribosomal_eS4_KOW"/>
</dbReference>
<evidence type="ECO:0000256" key="2">
    <source>
        <dbReference type="ARBA" id="ARBA00022730"/>
    </source>
</evidence>
<dbReference type="InterPro" id="IPR036986">
    <property type="entry name" value="S4_RNA-bd_sf"/>
</dbReference>
<dbReference type="GO" id="GO:0022627">
    <property type="term" value="C:cytosolic small ribosomal subunit"/>
    <property type="evidence" value="ECO:0007669"/>
    <property type="project" value="TreeGrafter"/>
</dbReference>
<keyword evidence="5 7" id="KW-0687">Ribonucleoprotein</keyword>
<dbReference type="GO" id="GO:0019843">
    <property type="term" value="F:rRNA binding"/>
    <property type="evidence" value="ECO:0007669"/>
    <property type="project" value="UniProtKB-KW"/>
</dbReference>
<dbReference type="InterPro" id="IPR013845">
    <property type="entry name" value="Ribosomal_eS4_central_region"/>
</dbReference>
<dbReference type="Gene3D" id="2.40.50.740">
    <property type="match status" value="1"/>
</dbReference>
<keyword evidence="3 7" id="KW-0694">RNA-binding</keyword>
<dbReference type="PANTHER" id="PTHR11581:SF0">
    <property type="entry name" value="SMALL RIBOSOMAL SUBUNIT PROTEIN ES4"/>
    <property type="match status" value="1"/>
</dbReference>
<proteinExistence type="inferred from homology"/>
<evidence type="ECO:0000256" key="6">
    <source>
        <dbReference type="ARBA" id="ARBA00035272"/>
    </source>
</evidence>
<evidence type="ECO:0000256" key="4">
    <source>
        <dbReference type="ARBA" id="ARBA00022980"/>
    </source>
</evidence>
<keyword evidence="2" id="KW-0699">rRNA-binding</keyword>
<dbReference type="GO" id="GO:0003735">
    <property type="term" value="F:structural constituent of ribosome"/>
    <property type="evidence" value="ECO:0007669"/>
    <property type="project" value="InterPro"/>
</dbReference>
<dbReference type="InterPro" id="IPR000876">
    <property type="entry name" value="Ribosomal_eS4"/>
</dbReference>
<dbReference type="EMBL" id="DTBQ01000101">
    <property type="protein sequence ID" value="HGM46834.1"/>
    <property type="molecule type" value="Genomic_DNA"/>
</dbReference>
<dbReference type="FunFam" id="3.10.290.10:FF:000002">
    <property type="entry name" value="40S ribosomal protein S4"/>
    <property type="match status" value="1"/>
</dbReference>
<feature type="domain" description="Small ribosomal subunit protein eS4 N-terminal" evidence="10">
    <location>
        <begin position="6"/>
        <end position="41"/>
    </location>
</feature>
<dbReference type="PANTHER" id="PTHR11581">
    <property type="entry name" value="30S/40S RIBOSOMAL PROTEIN S4"/>
    <property type="match status" value="1"/>
</dbReference>
<dbReference type="Gene3D" id="3.10.290.10">
    <property type="entry name" value="RNA-binding S4 domain"/>
    <property type="match status" value="1"/>
</dbReference>
<dbReference type="AlphaFoldDB" id="A0A7C4D2B1"/>
<dbReference type="InterPro" id="IPR013843">
    <property type="entry name" value="Ribosomal_eS4_N"/>
</dbReference>
<evidence type="ECO:0000259" key="10">
    <source>
        <dbReference type="Pfam" id="PF08071"/>
    </source>
</evidence>
<evidence type="ECO:0000256" key="5">
    <source>
        <dbReference type="ARBA" id="ARBA00023274"/>
    </source>
</evidence>
<comment type="caution">
    <text evidence="11">The sequence shown here is derived from an EMBL/GenBank/DDBJ whole genome shotgun (WGS) entry which is preliminary data.</text>
</comment>
<feature type="domain" description="Small ribosomal subunit protein eS4 central region" evidence="8">
    <location>
        <begin position="99"/>
        <end position="180"/>
    </location>
</feature>
<dbReference type="InterPro" id="IPR002942">
    <property type="entry name" value="S4_RNA-bd"/>
</dbReference>
<evidence type="ECO:0000256" key="3">
    <source>
        <dbReference type="ARBA" id="ARBA00022884"/>
    </source>
</evidence>
<dbReference type="Pfam" id="PF08071">
    <property type="entry name" value="RS4NT"/>
    <property type="match status" value="1"/>
</dbReference>
<dbReference type="InterPro" id="IPR014722">
    <property type="entry name" value="Rib_uL2_dom2"/>
</dbReference>
<evidence type="ECO:0000313" key="11">
    <source>
        <dbReference type="EMBL" id="HGM46834.1"/>
    </source>
</evidence>
<dbReference type="InterPro" id="IPR038237">
    <property type="entry name" value="Ribosomal_eS4_central_sf"/>
</dbReference>
<feature type="domain" description="RNA-binding S4" evidence="9">
    <location>
        <begin position="56"/>
        <end position="93"/>
    </location>
</feature>